<evidence type="ECO:0000313" key="2">
    <source>
        <dbReference type="Proteomes" id="UP001595075"/>
    </source>
</evidence>
<dbReference type="InterPro" id="IPR021858">
    <property type="entry name" value="Fun_TF"/>
</dbReference>
<sequence>MAHEPVSRPAFNLKEPGKMRLQLLEGDHHAIYGRRHGTLPQDLETRYITFPDVHLCDQEHPECKRCQRVKLACPGYRQETDLIFVNVSSQVRERGSSQRRRHSRQSTNDTVVVQVEGNRRGRLTTFSSACSPACTPLHQTDWNQHALCRFMAEFTLSTDDMRKSPGFLHNLPQLYHEARERDPLLDHAVMAVALAHLSNQSGSCDAAGEARRLYGLSISLLNKELSDGNLQSETTLIAVLFLNYYLVFGDERPTSDVWSIHSDALSMLLRTRGTSSQFLNPKVGGMARSAVYISVYRNLTRRILPGAEVALFDESLTSYTDIIWAATSLALSRITRLLCQCDELLSKEIDEDQPSAALLDLIFQMSDEDHRYPEDYSHVVLDPDHLDATFFDVVWTNSWRAARITLLQSLVDLILHAHSCDDLQPRYEQLEQLRQTAEEIILSMTDEISTSTSRLLAEFEVKRSKANRYGEPIGCVAIAYFMSLAPLGVALGVKTLSEQQKVYIGSQLAVVSGKIGLNRPVRERWPR</sequence>
<organism evidence="1 2">
    <name type="scientific">Oculimacula yallundae</name>
    <dbReference type="NCBI Taxonomy" id="86028"/>
    <lineage>
        <taxon>Eukaryota</taxon>
        <taxon>Fungi</taxon>
        <taxon>Dikarya</taxon>
        <taxon>Ascomycota</taxon>
        <taxon>Pezizomycotina</taxon>
        <taxon>Leotiomycetes</taxon>
        <taxon>Helotiales</taxon>
        <taxon>Ploettnerulaceae</taxon>
        <taxon>Oculimacula</taxon>
    </lineage>
</organism>
<proteinExistence type="predicted"/>
<evidence type="ECO:0000313" key="1">
    <source>
        <dbReference type="EMBL" id="KAL2065870.1"/>
    </source>
</evidence>
<accession>A0ABR4C7I4</accession>
<comment type="caution">
    <text evidence="1">The sequence shown here is derived from an EMBL/GenBank/DDBJ whole genome shotgun (WGS) entry which is preliminary data.</text>
</comment>
<dbReference type="Pfam" id="PF11951">
    <property type="entry name" value="Fungal_trans_2"/>
    <property type="match status" value="1"/>
</dbReference>
<dbReference type="PANTHER" id="PTHR38791:SF1">
    <property type="entry name" value="TRANSCRIPTION FACTOR, PUTATIVE-RELATED"/>
    <property type="match status" value="1"/>
</dbReference>
<name>A0ABR4C7I4_9HELO</name>
<dbReference type="EMBL" id="JAZHXI010000012">
    <property type="protein sequence ID" value="KAL2065870.1"/>
    <property type="molecule type" value="Genomic_DNA"/>
</dbReference>
<reference evidence="1 2" key="1">
    <citation type="journal article" date="2024" name="Commun. Biol.">
        <title>Comparative genomic analysis of thermophilic fungi reveals convergent evolutionary adaptations and gene losses.</title>
        <authorList>
            <person name="Steindorff A.S."/>
            <person name="Aguilar-Pontes M.V."/>
            <person name="Robinson A.J."/>
            <person name="Andreopoulos B."/>
            <person name="LaButti K."/>
            <person name="Kuo A."/>
            <person name="Mondo S."/>
            <person name="Riley R."/>
            <person name="Otillar R."/>
            <person name="Haridas S."/>
            <person name="Lipzen A."/>
            <person name="Grimwood J."/>
            <person name="Schmutz J."/>
            <person name="Clum A."/>
            <person name="Reid I.D."/>
            <person name="Moisan M.C."/>
            <person name="Butler G."/>
            <person name="Nguyen T.T.M."/>
            <person name="Dewar K."/>
            <person name="Conant G."/>
            <person name="Drula E."/>
            <person name="Henrissat B."/>
            <person name="Hansel C."/>
            <person name="Singer S."/>
            <person name="Hutchinson M.I."/>
            <person name="de Vries R.P."/>
            <person name="Natvig D.O."/>
            <person name="Powell A.J."/>
            <person name="Tsang A."/>
            <person name="Grigoriev I.V."/>
        </authorList>
    </citation>
    <scope>NUCLEOTIDE SEQUENCE [LARGE SCALE GENOMIC DNA]</scope>
    <source>
        <strain evidence="1 2">CBS 494.80</strain>
    </source>
</reference>
<evidence type="ECO:0008006" key="3">
    <source>
        <dbReference type="Google" id="ProtNLM"/>
    </source>
</evidence>
<dbReference type="PANTHER" id="PTHR38791">
    <property type="entry name" value="ZN(II)2CYS6 TRANSCRIPTION FACTOR (EUROFUNG)-RELATED-RELATED"/>
    <property type="match status" value="1"/>
</dbReference>
<dbReference type="InterPro" id="IPR053175">
    <property type="entry name" value="DHMBA_Reg_Transcription_Factor"/>
</dbReference>
<gene>
    <name evidence="1" type="ORF">VTL71DRAFT_3540</name>
</gene>
<dbReference type="Proteomes" id="UP001595075">
    <property type="component" value="Unassembled WGS sequence"/>
</dbReference>
<protein>
    <recommendedName>
        <fullName evidence="3">Zn(2)-C6 fungal-type domain-containing protein</fullName>
    </recommendedName>
</protein>
<keyword evidence="2" id="KW-1185">Reference proteome</keyword>